<organism evidence="1 2">
    <name type="scientific">Pleuronectes platessa</name>
    <name type="common">European plaice</name>
    <dbReference type="NCBI Taxonomy" id="8262"/>
    <lineage>
        <taxon>Eukaryota</taxon>
        <taxon>Metazoa</taxon>
        <taxon>Chordata</taxon>
        <taxon>Craniata</taxon>
        <taxon>Vertebrata</taxon>
        <taxon>Euteleostomi</taxon>
        <taxon>Actinopterygii</taxon>
        <taxon>Neopterygii</taxon>
        <taxon>Teleostei</taxon>
        <taxon>Neoteleostei</taxon>
        <taxon>Acanthomorphata</taxon>
        <taxon>Carangaria</taxon>
        <taxon>Pleuronectiformes</taxon>
        <taxon>Pleuronectoidei</taxon>
        <taxon>Pleuronectidae</taxon>
        <taxon>Pleuronectes</taxon>
    </lineage>
</organism>
<proteinExistence type="predicted"/>
<gene>
    <name evidence="1" type="ORF">PLEPLA_LOCUS6085</name>
</gene>
<dbReference type="Proteomes" id="UP001153269">
    <property type="component" value="Unassembled WGS sequence"/>
</dbReference>
<accession>A0A9N7YA39</accession>
<name>A0A9N7YA39_PLEPL</name>
<reference evidence="1" key="1">
    <citation type="submission" date="2020-03" db="EMBL/GenBank/DDBJ databases">
        <authorList>
            <person name="Weist P."/>
        </authorList>
    </citation>
    <scope>NUCLEOTIDE SEQUENCE</scope>
</reference>
<protein>
    <submittedName>
        <fullName evidence="1">Uncharacterized protein</fullName>
    </submittedName>
</protein>
<dbReference type="EMBL" id="CADEAL010000313">
    <property type="protein sequence ID" value="CAB1418261.1"/>
    <property type="molecule type" value="Genomic_DNA"/>
</dbReference>
<dbReference type="AlphaFoldDB" id="A0A9N7YA39"/>
<comment type="caution">
    <text evidence="1">The sequence shown here is derived from an EMBL/GenBank/DDBJ whole genome shotgun (WGS) entry which is preliminary data.</text>
</comment>
<evidence type="ECO:0000313" key="1">
    <source>
        <dbReference type="EMBL" id="CAB1418261.1"/>
    </source>
</evidence>
<sequence>MKQVVTFIPLVQLRSFYCELRLGRRMPQEAAETVQASLSIMYGPPAYFCARTCSRTHTAITLFTELGGILATVACTASVHAPHLAPSCWSERVEKQGEWWRPAQGQTHTRGLLCSRRTVAKKGSRKFDRQPWSRDSRVASHALAMQMSRSRRAGAHVDQHHALLF</sequence>
<evidence type="ECO:0000313" key="2">
    <source>
        <dbReference type="Proteomes" id="UP001153269"/>
    </source>
</evidence>
<keyword evidence="2" id="KW-1185">Reference proteome</keyword>